<organism evidence="1 2">
    <name type="scientific">Xanthocytophaga agilis</name>
    <dbReference type="NCBI Taxonomy" id="3048010"/>
    <lineage>
        <taxon>Bacteria</taxon>
        <taxon>Pseudomonadati</taxon>
        <taxon>Bacteroidota</taxon>
        <taxon>Cytophagia</taxon>
        <taxon>Cytophagales</taxon>
        <taxon>Rhodocytophagaceae</taxon>
        <taxon>Xanthocytophaga</taxon>
    </lineage>
</organism>
<sequence>MLSPEELLLNKIAQNKLPLEDGIQWYDSLNEEQQKKATYHIMFYLSQSGPTPETIAQGIDEAPIKKTMTPVVIFQKNNLSLAFQKISKLPATEYRKSFIVMLSIFKASDTLRREKWCKGECSHEWHHLDDES</sequence>
<keyword evidence="2" id="KW-1185">Reference proteome</keyword>
<comment type="caution">
    <text evidence="1">The sequence shown here is derived from an EMBL/GenBank/DDBJ whole genome shotgun (WGS) entry which is preliminary data.</text>
</comment>
<accession>A0AAE3RD10</accession>
<protein>
    <submittedName>
        <fullName evidence="1">DUF5958 family protein</fullName>
    </submittedName>
</protein>
<evidence type="ECO:0000313" key="2">
    <source>
        <dbReference type="Proteomes" id="UP001232063"/>
    </source>
</evidence>
<proteinExistence type="predicted"/>
<dbReference type="Proteomes" id="UP001232063">
    <property type="component" value="Unassembled WGS sequence"/>
</dbReference>
<dbReference type="RefSeq" id="WP_314519141.1">
    <property type="nucleotide sequence ID" value="NZ_JASJOU010000021.1"/>
</dbReference>
<gene>
    <name evidence="1" type="ORF">QNI22_36870</name>
</gene>
<reference evidence="1" key="1">
    <citation type="submission" date="2023-05" db="EMBL/GenBank/DDBJ databases">
        <authorList>
            <person name="Zhang X."/>
        </authorList>
    </citation>
    <scope>NUCLEOTIDE SEQUENCE</scope>
    <source>
        <strain evidence="1">BD1B2-1</strain>
    </source>
</reference>
<dbReference type="Pfam" id="PF19383">
    <property type="entry name" value="DUF5958"/>
    <property type="match status" value="1"/>
</dbReference>
<dbReference type="AlphaFoldDB" id="A0AAE3RD10"/>
<evidence type="ECO:0000313" key="1">
    <source>
        <dbReference type="EMBL" id="MDJ1506290.1"/>
    </source>
</evidence>
<dbReference type="EMBL" id="JASJOU010000021">
    <property type="protein sequence ID" value="MDJ1506290.1"/>
    <property type="molecule type" value="Genomic_DNA"/>
</dbReference>
<dbReference type="InterPro" id="IPR046002">
    <property type="entry name" value="DUF5958"/>
</dbReference>
<name>A0AAE3RD10_9BACT</name>